<dbReference type="Proteomes" id="UP000250166">
    <property type="component" value="Unassembled WGS sequence"/>
</dbReference>
<dbReference type="PANTHER" id="PTHR33867">
    <property type="entry name" value="RIBOSOME MATURATION FACTOR RIMP"/>
    <property type="match status" value="1"/>
</dbReference>
<dbReference type="GO" id="GO:0005829">
    <property type="term" value="C:cytosol"/>
    <property type="evidence" value="ECO:0007669"/>
    <property type="project" value="TreeGrafter"/>
</dbReference>
<dbReference type="Pfam" id="PF02576">
    <property type="entry name" value="RimP_N"/>
    <property type="match status" value="1"/>
</dbReference>
<dbReference type="HAMAP" id="MF_01077">
    <property type="entry name" value="RimP"/>
    <property type="match status" value="1"/>
</dbReference>
<dbReference type="InterPro" id="IPR003728">
    <property type="entry name" value="Ribosome_maturation_RimP"/>
</dbReference>
<evidence type="ECO:0000313" key="6">
    <source>
        <dbReference type="EMBL" id="SQB98401.1"/>
    </source>
</evidence>
<feature type="domain" description="Ribosome maturation factor RimP C-terminal" evidence="5">
    <location>
        <begin position="88"/>
        <end position="155"/>
    </location>
</feature>
<reference evidence="6 7" key="1">
    <citation type="submission" date="2018-06" db="EMBL/GenBank/DDBJ databases">
        <authorList>
            <consortium name="Pathogen Informatics"/>
            <person name="Doyle S."/>
        </authorList>
    </citation>
    <scope>NUCLEOTIDE SEQUENCE [LARGE SCALE GENOMIC DNA]</scope>
    <source>
        <strain evidence="6 7">NCTC13102</strain>
    </source>
</reference>
<keyword evidence="2 3" id="KW-0690">Ribosome biogenesis</keyword>
<accession>A0A2X3BBX1</accession>
<comment type="function">
    <text evidence="3">Required for maturation of 30S ribosomal subunits.</text>
</comment>
<dbReference type="InterPro" id="IPR028998">
    <property type="entry name" value="RimP_C"/>
</dbReference>
<evidence type="ECO:0000256" key="1">
    <source>
        <dbReference type="ARBA" id="ARBA00022490"/>
    </source>
</evidence>
<dbReference type="SUPFAM" id="SSF74942">
    <property type="entry name" value="YhbC-like, C-terminal domain"/>
    <property type="match status" value="1"/>
</dbReference>
<comment type="similarity">
    <text evidence="3">Belongs to the RimP family.</text>
</comment>
<evidence type="ECO:0000256" key="3">
    <source>
        <dbReference type="HAMAP-Rule" id="MF_01077"/>
    </source>
</evidence>
<proteinExistence type="inferred from homology"/>
<dbReference type="SUPFAM" id="SSF75420">
    <property type="entry name" value="YhbC-like, N-terminal domain"/>
    <property type="match status" value="1"/>
</dbReference>
<dbReference type="InterPro" id="IPR035956">
    <property type="entry name" value="RimP_N_sf"/>
</dbReference>
<dbReference type="InterPro" id="IPR036847">
    <property type="entry name" value="RimP_C_sf"/>
</dbReference>
<comment type="subcellular location">
    <subcellularLocation>
        <location evidence="3">Cytoplasm</location>
    </subcellularLocation>
</comment>
<dbReference type="RefSeq" id="WP_023947887.1">
    <property type="nucleotide sequence ID" value="NZ_JAERIV010000008.1"/>
</dbReference>
<evidence type="ECO:0000313" key="7">
    <source>
        <dbReference type="Proteomes" id="UP000250166"/>
    </source>
</evidence>
<dbReference type="Gene3D" id="2.30.30.180">
    <property type="entry name" value="Ribosome maturation factor RimP, C-terminal domain"/>
    <property type="match status" value="1"/>
</dbReference>
<dbReference type="CDD" id="cd01734">
    <property type="entry name" value="YlxS_C"/>
    <property type="match status" value="1"/>
</dbReference>
<organism evidence="6 7">
    <name type="scientific">Helicobacter fennelliae</name>
    <dbReference type="NCBI Taxonomy" id="215"/>
    <lineage>
        <taxon>Bacteria</taxon>
        <taxon>Pseudomonadati</taxon>
        <taxon>Campylobacterota</taxon>
        <taxon>Epsilonproteobacteria</taxon>
        <taxon>Campylobacterales</taxon>
        <taxon>Helicobacteraceae</taxon>
        <taxon>Helicobacter</taxon>
    </lineage>
</organism>
<keyword evidence="1 3" id="KW-0963">Cytoplasm</keyword>
<dbReference type="GO" id="GO:0006412">
    <property type="term" value="P:translation"/>
    <property type="evidence" value="ECO:0007669"/>
    <property type="project" value="TreeGrafter"/>
</dbReference>
<dbReference type="Gene3D" id="3.30.300.70">
    <property type="entry name" value="RimP-like superfamily, N-terminal"/>
    <property type="match status" value="1"/>
</dbReference>
<name>A0A2X3BBX1_9HELI</name>
<evidence type="ECO:0000256" key="2">
    <source>
        <dbReference type="ARBA" id="ARBA00022517"/>
    </source>
</evidence>
<feature type="domain" description="Ribosome maturation factor RimP N-terminal" evidence="4">
    <location>
        <begin position="14"/>
        <end position="85"/>
    </location>
</feature>
<dbReference type="PANTHER" id="PTHR33867:SF1">
    <property type="entry name" value="RIBOSOME MATURATION FACTOR RIMP"/>
    <property type="match status" value="1"/>
</dbReference>
<evidence type="ECO:0000259" key="4">
    <source>
        <dbReference type="Pfam" id="PF02576"/>
    </source>
</evidence>
<dbReference type="GO" id="GO:0000028">
    <property type="term" value="P:ribosomal small subunit assembly"/>
    <property type="evidence" value="ECO:0007669"/>
    <property type="project" value="TreeGrafter"/>
</dbReference>
<gene>
    <name evidence="3 6" type="primary">rimP</name>
    <name evidence="6" type="ORF">NCTC13102_00858</name>
</gene>
<dbReference type="EMBL" id="UAWL01000006">
    <property type="protein sequence ID" value="SQB98401.1"/>
    <property type="molecule type" value="Genomic_DNA"/>
</dbReference>
<dbReference type="InterPro" id="IPR028989">
    <property type="entry name" value="RimP_N"/>
</dbReference>
<dbReference type="AlphaFoldDB" id="A0A2X3BBX1"/>
<dbReference type="Pfam" id="PF17384">
    <property type="entry name" value="DUF150_C"/>
    <property type="match status" value="1"/>
</dbReference>
<evidence type="ECO:0000259" key="5">
    <source>
        <dbReference type="Pfam" id="PF17384"/>
    </source>
</evidence>
<protein>
    <recommendedName>
        <fullName evidence="3">Ribosome maturation factor RimP</fullName>
    </recommendedName>
</protein>
<sequence length="155" mass="17686">MQTAVNEEVFADLESIITACDCQLYDISWVKENSHNILRISIISNNGATTLHQCEKVSENISPFLDTKDLSLDSYVLEVSSPGVERILKTLRHFRLSIGEKIHIKLMDKTEIEATLQSANDEGIQVMLESSANQNDKYRDFAYSELKKVKTIFEW</sequence>